<sequence length="107" mass="12226">MDDYRLLCVTHDFPFIRLIPYVTSIEDPSILSGTLRSTLDVFDEYEDAEICEASRRVHLIPSENQLPEAADTINGNILHELDSRSRGLAIFFTRGLSFQIKDNCLCF</sequence>
<name>A0A9P6JQY7_9AGAR</name>
<dbReference type="EMBL" id="MU157841">
    <property type="protein sequence ID" value="KAF9530192.1"/>
    <property type="molecule type" value="Genomic_DNA"/>
</dbReference>
<dbReference type="Proteomes" id="UP000807306">
    <property type="component" value="Unassembled WGS sequence"/>
</dbReference>
<accession>A0A9P6JQY7</accession>
<reference evidence="1" key="1">
    <citation type="submission" date="2020-11" db="EMBL/GenBank/DDBJ databases">
        <authorList>
            <consortium name="DOE Joint Genome Institute"/>
            <person name="Ahrendt S."/>
            <person name="Riley R."/>
            <person name="Andreopoulos W."/>
            <person name="Labutti K."/>
            <person name="Pangilinan J."/>
            <person name="Ruiz-Duenas F.J."/>
            <person name="Barrasa J.M."/>
            <person name="Sanchez-Garcia M."/>
            <person name="Camarero S."/>
            <person name="Miyauchi S."/>
            <person name="Serrano A."/>
            <person name="Linde D."/>
            <person name="Babiker R."/>
            <person name="Drula E."/>
            <person name="Ayuso-Fernandez I."/>
            <person name="Pacheco R."/>
            <person name="Padilla G."/>
            <person name="Ferreira P."/>
            <person name="Barriuso J."/>
            <person name="Kellner H."/>
            <person name="Castanera R."/>
            <person name="Alfaro M."/>
            <person name="Ramirez L."/>
            <person name="Pisabarro A.G."/>
            <person name="Kuo A."/>
            <person name="Tritt A."/>
            <person name="Lipzen A."/>
            <person name="He G."/>
            <person name="Yan M."/>
            <person name="Ng V."/>
            <person name="Cullen D."/>
            <person name="Martin F."/>
            <person name="Rosso M.-N."/>
            <person name="Henrissat B."/>
            <person name="Hibbett D."/>
            <person name="Martinez A.T."/>
            <person name="Grigoriev I.V."/>
        </authorList>
    </citation>
    <scope>NUCLEOTIDE SEQUENCE</scope>
    <source>
        <strain evidence="1">CBS 506.95</strain>
    </source>
</reference>
<keyword evidence="2" id="KW-1185">Reference proteome</keyword>
<dbReference type="AlphaFoldDB" id="A0A9P6JQY7"/>
<evidence type="ECO:0000313" key="2">
    <source>
        <dbReference type="Proteomes" id="UP000807306"/>
    </source>
</evidence>
<evidence type="ECO:0000313" key="1">
    <source>
        <dbReference type="EMBL" id="KAF9530192.1"/>
    </source>
</evidence>
<proteinExistence type="predicted"/>
<dbReference type="OrthoDB" id="6500128at2759"/>
<organism evidence="1 2">
    <name type="scientific">Crepidotus variabilis</name>
    <dbReference type="NCBI Taxonomy" id="179855"/>
    <lineage>
        <taxon>Eukaryota</taxon>
        <taxon>Fungi</taxon>
        <taxon>Dikarya</taxon>
        <taxon>Basidiomycota</taxon>
        <taxon>Agaricomycotina</taxon>
        <taxon>Agaricomycetes</taxon>
        <taxon>Agaricomycetidae</taxon>
        <taxon>Agaricales</taxon>
        <taxon>Agaricineae</taxon>
        <taxon>Crepidotaceae</taxon>
        <taxon>Crepidotus</taxon>
    </lineage>
</organism>
<comment type="caution">
    <text evidence="1">The sequence shown here is derived from an EMBL/GenBank/DDBJ whole genome shotgun (WGS) entry which is preliminary data.</text>
</comment>
<protein>
    <submittedName>
        <fullName evidence="1">Uncharacterized protein</fullName>
    </submittedName>
</protein>
<gene>
    <name evidence="1" type="ORF">CPB83DRAFT_187932</name>
</gene>